<accession>A0A1I4VA53</accession>
<evidence type="ECO:0000313" key="2">
    <source>
        <dbReference type="Proteomes" id="UP000199149"/>
    </source>
</evidence>
<dbReference type="PROSITE" id="PS51257">
    <property type="entry name" value="PROKAR_LIPOPROTEIN"/>
    <property type="match status" value="1"/>
</dbReference>
<dbReference type="OrthoDB" id="1524207at2"/>
<dbReference type="STRING" id="684065.SAMN05421738_10525"/>
<sequence>MMKKFLQLGYILIGCSPLFAQTEKPSDIFWKNLEKHCGKAYEGKLAEHIKRDDFAGKKLTMHVKSCSENEIKIPFNVGDNYSRTWVLTKNDGIITLKHDHRHEDGTSDSITYYGGTNTNYGFKDFQTFPADQETANLIDYASTNIWWITLDDNVFSYNLQKAGSKNQFNVFFDLTKEIKTPPAPWGWGKAR</sequence>
<dbReference type="Proteomes" id="UP000199149">
    <property type="component" value="Unassembled WGS sequence"/>
</dbReference>
<dbReference type="AlphaFoldDB" id="A0A1I4VA53"/>
<dbReference type="EMBL" id="FOUZ01000005">
    <property type="protein sequence ID" value="SFM98076.1"/>
    <property type="molecule type" value="Genomic_DNA"/>
</dbReference>
<reference evidence="2" key="1">
    <citation type="submission" date="2016-10" db="EMBL/GenBank/DDBJ databases">
        <authorList>
            <person name="Varghese N."/>
            <person name="Submissions S."/>
        </authorList>
    </citation>
    <scope>NUCLEOTIDE SEQUENCE [LARGE SCALE GENOMIC DNA]</scope>
    <source>
        <strain evidence="2">XJ109</strain>
    </source>
</reference>
<protein>
    <recommendedName>
        <fullName evidence="3">Secreted protein</fullName>
    </recommendedName>
</protein>
<proteinExistence type="predicted"/>
<keyword evidence="2" id="KW-1185">Reference proteome</keyword>
<gene>
    <name evidence="1" type="ORF">SAMN05421738_10525</name>
</gene>
<organism evidence="1 2">
    <name type="scientific">Algoriella xinjiangensis</name>
    <dbReference type="NCBI Taxonomy" id="684065"/>
    <lineage>
        <taxon>Bacteria</taxon>
        <taxon>Pseudomonadati</taxon>
        <taxon>Bacteroidota</taxon>
        <taxon>Flavobacteriia</taxon>
        <taxon>Flavobacteriales</taxon>
        <taxon>Weeksellaceae</taxon>
        <taxon>Algoriella</taxon>
    </lineage>
</organism>
<name>A0A1I4VA53_9FLAO</name>
<evidence type="ECO:0000313" key="1">
    <source>
        <dbReference type="EMBL" id="SFM98076.1"/>
    </source>
</evidence>
<evidence type="ECO:0008006" key="3">
    <source>
        <dbReference type="Google" id="ProtNLM"/>
    </source>
</evidence>